<comment type="caution">
    <text evidence="1">The sequence shown here is derived from an EMBL/GenBank/DDBJ whole genome shotgun (WGS) entry which is preliminary data.</text>
</comment>
<sequence>MGRRDFLLIFGMSMKGTNNNVESWHSRIKPDARNSLTIDKVVELFREEQSNMESDLAQVLSGQVLKTSTQRQIKKDSCIRRLVESYDLERI</sequence>
<keyword evidence="2" id="KW-1185">Reference proteome</keyword>
<dbReference type="EMBL" id="REGN01000418">
    <property type="protein sequence ID" value="RNA42066.1"/>
    <property type="molecule type" value="Genomic_DNA"/>
</dbReference>
<name>A0A3M7T231_BRAPC</name>
<dbReference type="Proteomes" id="UP000276133">
    <property type="component" value="Unassembled WGS sequence"/>
</dbReference>
<evidence type="ECO:0000313" key="1">
    <source>
        <dbReference type="EMBL" id="RNA42066.1"/>
    </source>
</evidence>
<protein>
    <submittedName>
        <fullName evidence="1">Uncharacterized protein</fullName>
    </submittedName>
</protein>
<accession>A0A3M7T231</accession>
<proteinExistence type="predicted"/>
<reference evidence="1 2" key="1">
    <citation type="journal article" date="2018" name="Sci. Rep.">
        <title>Genomic signatures of local adaptation to the degree of environmental predictability in rotifers.</title>
        <authorList>
            <person name="Franch-Gras L."/>
            <person name="Hahn C."/>
            <person name="Garcia-Roger E.M."/>
            <person name="Carmona M.J."/>
            <person name="Serra M."/>
            <person name="Gomez A."/>
        </authorList>
    </citation>
    <scope>NUCLEOTIDE SEQUENCE [LARGE SCALE GENOMIC DNA]</scope>
    <source>
        <strain evidence="1">HYR1</strain>
    </source>
</reference>
<organism evidence="1 2">
    <name type="scientific">Brachionus plicatilis</name>
    <name type="common">Marine rotifer</name>
    <name type="synonym">Brachionus muelleri</name>
    <dbReference type="NCBI Taxonomy" id="10195"/>
    <lineage>
        <taxon>Eukaryota</taxon>
        <taxon>Metazoa</taxon>
        <taxon>Spiralia</taxon>
        <taxon>Gnathifera</taxon>
        <taxon>Rotifera</taxon>
        <taxon>Eurotatoria</taxon>
        <taxon>Monogononta</taxon>
        <taxon>Pseudotrocha</taxon>
        <taxon>Ploima</taxon>
        <taxon>Brachionidae</taxon>
        <taxon>Brachionus</taxon>
    </lineage>
</organism>
<gene>
    <name evidence="1" type="ORF">BpHYR1_016409</name>
</gene>
<dbReference type="AlphaFoldDB" id="A0A3M7T231"/>
<evidence type="ECO:0000313" key="2">
    <source>
        <dbReference type="Proteomes" id="UP000276133"/>
    </source>
</evidence>